<comment type="caution">
    <text evidence="2">The sequence shown here is derived from an EMBL/GenBank/DDBJ whole genome shotgun (WGS) entry which is preliminary data.</text>
</comment>
<reference evidence="2" key="2">
    <citation type="submission" date="2022-01" db="EMBL/GenBank/DDBJ databases">
        <authorList>
            <person name="Yamashiro T."/>
            <person name="Shiraishi A."/>
            <person name="Satake H."/>
            <person name="Nakayama K."/>
        </authorList>
    </citation>
    <scope>NUCLEOTIDE SEQUENCE</scope>
</reference>
<evidence type="ECO:0000313" key="2">
    <source>
        <dbReference type="EMBL" id="GJT65869.1"/>
    </source>
</evidence>
<evidence type="ECO:0000256" key="1">
    <source>
        <dbReference type="SAM" id="Phobius"/>
    </source>
</evidence>
<keyword evidence="1" id="KW-0472">Membrane</keyword>
<keyword evidence="1" id="KW-1133">Transmembrane helix</keyword>
<keyword evidence="1" id="KW-0812">Transmembrane</keyword>
<organism evidence="2 3">
    <name type="scientific">Tanacetum coccineum</name>
    <dbReference type="NCBI Taxonomy" id="301880"/>
    <lineage>
        <taxon>Eukaryota</taxon>
        <taxon>Viridiplantae</taxon>
        <taxon>Streptophyta</taxon>
        <taxon>Embryophyta</taxon>
        <taxon>Tracheophyta</taxon>
        <taxon>Spermatophyta</taxon>
        <taxon>Magnoliopsida</taxon>
        <taxon>eudicotyledons</taxon>
        <taxon>Gunneridae</taxon>
        <taxon>Pentapetalae</taxon>
        <taxon>asterids</taxon>
        <taxon>campanulids</taxon>
        <taxon>Asterales</taxon>
        <taxon>Asteraceae</taxon>
        <taxon>Asteroideae</taxon>
        <taxon>Anthemideae</taxon>
        <taxon>Anthemidinae</taxon>
        <taxon>Tanacetum</taxon>
    </lineage>
</organism>
<reference evidence="2" key="1">
    <citation type="journal article" date="2022" name="Int. J. Mol. Sci.">
        <title>Draft Genome of Tanacetum Coccineum: Genomic Comparison of Closely Related Tanacetum-Family Plants.</title>
        <authorList>
            <person name="Yamashiro T."/>
            <person name="Shiraishi A."/>
            <person name="Nakayama K."/>
            <person name="Satake H."/>
        </authorList>
    </citation>
    <scope>NUCLEOTIDE SEQUENCE</scope>
</reference>
<dbReference type="PANTHER" id="PTHR36617">
    <property type="entry name" value="PROTEIN, PUTATIVE-RELATED"/>
    <property type="match status" value="1"/>
</dbReference>
<evidence type="ECO:0000313" key="3">
    <source>
        <dbReference type="Proteomes" id="UP001151760"/>
    </source>
</evidence>
<evidence type="ECO:0008006" key="4">
    <source>
        <dbReference type="Google" id="ProtNLM"/>
    </source>
</evidence>
<sequence length="309" mass="35922">MSIFKVPKKVLQRLENIRCHFFLGIENNERKQIWVKWSNVWRVRTQNASIRAKFIKGIHGNDGKLDSIATHHHPSIWLDVVRESESLKHQGIDLSGFIGKKIGKGNDTLFWEDVWKGEVAFKLVYPRIYALDSCKNDTVAVKLSRNSMDHSFRRAPREGIEQTQFNALLTNIDGINLADMMDRWVWTLEGSGEFCVASIRRLIDKRILPEVSTKTRWITGVPIKVNIYAWKVKLDCLPTRLNIDEVKLLILFYVIYVRRLLNHRTTPSLFVTLPKMSFVILIIGGIFRLWRCRLMMVKLALESPSSFKT</sequence>
<dbReference type="EMBL" id="BQNB010017666">
    <property type="protein sequence ID" value="GJT65869.1"/>
    <property type="molecule type" value="Genomic_DNA"/>
</dbReference>
<accession>A0ABQ5FSB2</accession>
<dbReference type="Proteomes" id="UP001151760">
    <property type="component" value="Unassembled WGS sequence"/>
</dbReference>
<feature type="transmembrane region" description="Helical" evidence="1">
    <location>
        <begin position="269"/>
        <end position="290"/>
    </location>
</feature>
<protein>
    <recommendedName>
        <fullName evidence="4">Reverse transcriptase zinc-binding domain-containing protein</fullName>
    </recommendedName>
</protein>
<gene>
    <name evidence="2" type="ORF">Tco_1017349</name>
</gene>
<dbReference type="PANTHER" id="PTHR36617:SF16">
    <property type="entry name" value="OS04G0516500 PROTEIN"/>
    <property type="match status" value="1"/>
</dbReference>
<keyword evidence="3" id="KW-1185">Reference proteome</keyword>
<name>A0ABQ5FSB2_9ASTR</name>
<proteinExistence type="predicted"/>